<protein>
    <submittedName>
        <fullName evidence="2">Uncharacterized protein</fullName>
    </submittedName>
</protein>
<reference evidence="2" key="1">
    <citation type="submission" date="2019-04" db="EMBL/GenBank/DDBJ databases">
        <title>Friends and foes A comparative genomics study of 23 Aspergillus species from section Flavi.</title>
        <authorList>
            <consortium name="DOE Joint Genome Institute"/>
            <person name="Kjaerbolling I."/>
            <person name="Vesth T."/>
            <person name="Frisvad J.C."/>
            <person name="Nybo J.L."/>
            <person name="Theobald S."/>
            <person name="Kildgaard S."/>
            <person name="Isbrandt T."/>
            <person name="Kuo A."/>
            <person name="Sato A."/>
            <person name="Lyhne E.K."/>
            <person name="Kogle M.E."/>
            <person name="Wiebenga A."/>
            <person name="Kun R.S."/>
            <person name="Lubbers R.J."/>
            <person name="Makela M.R."/>
            <person name="Barry K."/>
            <person name="Chovatia M."/>
            <person name="Clum A."/>
            <person name="Daum C."/>
            <person name="Haridas S."/>
            <person name="He G."/>
            <person name="LaButti K."/>
            <person name="Lipzen A."/>
            <person name="Mondo S."/>
            <person name="Riley R."/>
            <person name="Salamov A."/>
            <person name="Simmons B.A."/>
            <person name="Magnuson J.K."/>
            <person name="Henrissat B."/>
            <person name="Mortensen U.H."/>
            <person name="Larsen T.O."/>
            <person name="Devries R.P."/>
            <person name="Grigoriev I.V."/>
            <person name="Machida M."/>
            <person name="Baker S.E."/>
            <person name="Andersen M.R."/>
        </authorList>
    </citation>
    <scope>NUCLEOTIDE SEQUENCE</scope>
    <source>
        <strain evidence="2">CBS 117612</strain>
    </source>
</reference>
<dbReference type="Proteomes" id="UP000325558">
    <property type="component" value="Unassembled WGS sequence"/>
</dbReference>
<dbReference type="OrthoDB" id="3465714at2759"/>
<gene>
    <name evidence="2" type="ORF">BDV24DRAFT_122713</name>
</gene>
<evidence type="ECO:0000256" key="1">
    <source>
        <dbReference type="SAM" id="MobiDB-lite"/>
    </source>
</evidence>
<evidence type="ECO:0000313" key="2">
    <source>
        <dbReference type="EMBL" id="KAE8347057.1"/>
    </source>
</evidence>
<accession>A0A5N6YNR1</accession>
<organism evidence="2">
    <name type="scientific">Aspergillus arachidicola</name>
    <dbReference type="NCBI Taxonomy" id="656916"/>
    <lineage>
        <taxon>Eukaryota</taxon>
        <taxon>Fungi</taxon>
        <taxon>Dikarya</taxon>
        <taxon>Ascomycota</taxon>
        <taxon>Pezizomycotina</taxon>
        <taxon>Eurotiomycetes</taxon>
        <taxon>Eurotiomycetidae</taxon>
        <taxon>Eurotiales</taxon>
        <taxon>Aspergillaceae</taxon>
        <taxon>Aspergillus</taxon>
        <taxon>Aspergillus subgen. Circumdati</taxon>
    </lineage>
</organism>
<name>A0A5N6YNR1_9EURO</name>
<proteinExistence type="predicted"/>
<dbReference type="EMBL" id="ML737114">
    <property type="protein sequence ID" value="KAE8347057.1"/>
    <property type="molecule type" value="Genomic_DNA"/>
</dbReference>
<dbReference type="AlphaFoldDB" id="A0A5N6YNR1"/>
<sequence>MRCLGSYTPIPDKSGYWGCYYHHRIPSTADAIGPEGRFPSPVKETPKRKDSTGSIKAWRSLYDPVSRESLLRNRRTRSF</sequence>
<feature type="region of interest" description="Disordered" evidence="1">
    <location>
        <begin position="32"/>
        <end position="53"/>
    </location>
</feature>